<dbReference type="InterPro" id="IPR018967">
    <property type="entry name" value="FeS-contain_CDGSH-typ"/>
</dbReference>
<evidence type="ECO:0000259" key="8">
    <source>
        <dbReference type="SMART" id="SM00704"/>
    </source>
</evidence>
<evidence type="ECO:0000256" key="1">
    <source>
        <dbReference type="ARBA" id="ARBA00008624"/>
    </source>
</evidence>
<sequence length="105" mass="11274">MSFSSNLSSSELVAMLPFGLACVAVGYGLKVLVDSRSGGPKVNPDIRKGEAKVVDTVDIEDIGKKGVFCRCWRSAKFPYCDGSHNKFNDCAGDNTGPLIITKKDE</sequence>
<dbReference type="Proteomes" id="UP001497623">
    <property type="component" value="Unassembled WGS sequence"/>
</dbReference>
<dbReference type="GO" id="GO:0046872">
    <property type="term" value="F:metal ion binding"/>
    <property type="evidence" value="ECO:0007669"/>
    <property type="project" value="UniProtKB-KW"/>
</dbReference>
<evidence type="ECO:0000256" key="5">
    <source>
        <dbReference type="ARBA" id="ARBA00023014"/>
    </source>
</evidence>
<keyword evidence="7" id="KW-1133">Transmembrane helix</keyword>
<dbReference type="SMART" id="SM00704">
    <property type="entry name" value="ZnF_CDGSH"/>
    <property type="match status" value="1"/>
</dbReference>
<keyword evidence="4" id="KW-0408">Iron</keyword>
<dbReference type="InterPro" id="IPR042216">
    <property type="entry name" value="MitoNEET_CISD"/>
</dbReference>
<protein>
    <recommendedName>
        <fullName evidence="8">Iron-binding zinc finger CDGSH type domain-containing protein</fullName>
    </recommendedName>
</protein>
<dbReference type="AlphaFoldDB" id="A0AAV2RUZ3"/>
<comment type="cofactor">
    <cofactor evidence="6">
        <name>[2Fe-2S] cluster</name>
        <dbReference type="ChEBI" id="CHEBI:190135"/>
    </cofactor>
</comment>
<organism evidence="9 10">
    <name type="scientific">Meganyctiphanes norvegica</name>
    <name type="common">Northern krill</name>
    <name type="synonym">Thysanopoda norvegica</name>
    <dbReference type="NCBI Taxonomy" id="48144"/>
    <lineage>
        <taxon>Eukaryota</taxon>
        <taxon>Metazoa</taxon>
        <taxon>Ecdysozoa</taxon>
        <taxon>Arthropoda</taxon>
        <taxon>Crustacea</taxon>
        <taxon>Multicrustacea</taxon>
        <taxon>Malacostraca</taxon>
        <taxon>Eumalacostraca</taxon>
        <taxon>Eucarida</taxon>
        <taxon>Euphausiacea</taxon>
        <taxon>Euphausiidae</taxon>
        <taxon>Meganyctiphanes</taxon>
    </lineage>
</organism>
<proteinExistence type="inferred from homology"/>
<feature type="transmembrane region" description="Helical" evidence="7">
    <location>
        <begin position="12"/>
        <end position="33"/>
    </location>
</feature>
<comment type="caution">
    <text evidence="9">The sequence shown here is derived from an EMBL/GenBank/DDBJ whole genome shotgun (WGS) entry which is preliminary data.</text>
</comment>
<feature type="domain" description="Iron-binding zinc finger CDGSH type" evidence="8">
    <location>
        <begin position="52"/>
        <end position="90"/>
    </location>
</feature>
<dbReference type="PANTHER" id="PTHR13680">
    <property type="entry name" value="CDGSH IRON-SULFUR DOMAIN-CONTAINING PROTEIN 1"/>
    <property type="match status" value="1"/>
</dbReference>
<evidence type="ECO:0000256" key="4">
    <source>
        <dbReference type="ARBA" id="ARBA00023004"/>
    </source>
</evidence>
<evidence type="ECO:0000256" key="6">
    <source>
        <dbReference type="ARBA" id="ARBA00034078"/>
    </source>
</evidence>
<keyword evidence="5" id="KW-0411">Iron-sulfur</keyword>
<evidence type="ECO:0000313" key="10">
    <source>
        <dbReference type="Proteomes" id="UP001497623"/>
    </source>
</evidence>
<dbReference type="Gene3D" id="3.40.5.90">
    <property type="entry name" value="CDGSH iron-sulfur domain, mitoNEET-type"/>
    <property type="match status" value="1"/>
</dbReference>
<keyword evidence="7" id="KW-0812">Transmembrane</keyword>
<dbReference type="FunFam" id="3.40.5.90:FF:000001">
    <property type="entry name" value="CDGSH iron-sulfur domain-containing protein 1"/>
    <property type="match status" value="1"/>
</dbReference>
<evidence type="ECO:0000313" key="9">
    <source>
        <dbReference type="EMBL" id="CAL4145123.1"/>
    </source>
</evidence>
<name>A0AAV2RUZ3_MEGNR</name>
<dbReference type="InterPro" id="IPR045131">
    <property type="entry name" value="CISD1/2"/>
</dbReference>
<dbReference type="GO" id="GO:0051537">
    <property type="term" value="F:2 iron, 2 sulfur cluster binding"/>
    <property type="evidence" value="ECO:0007669"/>
    <property type="project" value="UniProtKB-KW"/>
</dbReference>
<dbReference type="GO" id="GO:0010506">
    <property type="term" value="P:regulation of autophagy"/>
    <property type="evidence" value="ECO:0007669"/>
    <property type="project" value="InterPro"/>
</dbReference>
<keyword evidence="2" id="KW-0001">2Fe-2S</keyword>
<dbReference type="Pfam" id="PF09360">
    <property type="entry name" value="zf-CDGSH"/>
    <property type="match status" value="1"/>
</dbReference>
<gene>
    <name evidence="9" type="ORF">MNOR_LOCUS29612</name>
</gene>
<keyword evidence="7" id="KW-0472">Membrane</keyword>
<keyword evidence="3" id="KW-0479">Metal-binding</keyword>
<keyword evidence="10" id="KW-1185">Reference proteome</keyword>
<evidence type="ECO:0000256" key="2">
    <source>
        <dbReference type="ARBA" id="ARBA00022714"/>
    </source>
</evidence>
<evidence type="ECO:0000256" key="7">
    <source>
        <dbReference type="SAM" id="Phobius"/>
    </source>
</evidence>
<dbReference type="GO" id="GO:0005741">
    <property type="term" value="C:mitochondrial outer membrane"/>
    <property type="evidence" value="ECO:0007669"/>
    <property type="project" value="TreeGrafter"/>
</dbReference>
<accession>A0AAV2RUZ3</accession>
<dbReference type="PANTHER" id="PTHR13680:SF5">
    <property type="entry name" value="CDGSH IRON-SULFUR DOMAIN-CONTAINING PROTEIN 1"/>
    <property type="match status" value="1"/>
</dbReference>
<dbReference type="EMBL" id="CAXKWB010034646">
    <property type="protein sequence ID" value="CAL4145123.1"/>
    <property type="molecule type" value="Genomic_DNA"/>
</dbReference>
<reference evidence="9 10" key="1">
    <citation type="submission" date="2024-05" db="EMBL/GenBank/DDBJ databases">
        <authorList>
            <person name="Wallberg A."/>
        </authorList>
    </citation>
    <scope>NUCLEOTIDE SEQUENCE [LARGE SCALE GENOMIC DNA]</scope>
</reference>
<comment type="similarity">
    <text evidence="1">Belongs to the CISD protein family. CISD2 subfamily.</text>
</comment>
<evidence type="ECO:0000256" key="3">
    <source>
        <dbReference type="ARBA" id="ARBA00022723"/>
    </source>
</evidence>